<evidence type="ECO:0000313" key="2">
    <source>
        <dbReference type="Proteomes" id="UP001156690"/>
    </source>
</evidence>
<accession>A0AAV5NNJ6</accession>
<evidence type="ECO:0000313" key="1">
    <source>
        <dbReference type="EMBL" id="GLQ72189.1"/>
    </source>
</evidence>
<comment type="caution">
    <text evidence="1">The sequence shown here is derived from an EMBL/GenBank/DDBJ whole genome shotgun (WGS) entry which is preliminary data.</text>
</comment>
<dbReference type="EMBL" id="BSNX01000012">
    <property type="protein sequence ID" value="GLQ72189.1"/>
    <property type="molecule type" value="Genomic_DNA"/>
</dbReference>
<keyword evidence="2" id="KW-1185">Reference proteome</keyword>
<name>A0AAV5NNJ6_9VIBR</name>
<gene>
    <name evidence="1" type="ORF">GCM10007932_15490</name>
</gene>
<proteinExistence type="predicted"/>
<sequence>MIWVIGVHFIDTADLFNALHIFICKNQQYTLTKPDQTSTKPLQFNKLKHKNTLHK</sequence>
<dbReference type="Proteomes" id="UP001156690">
    <property type="component" value="Unassembled WGS sequence"/>
</dbReference>
<reference evidence="2" key="1">
    <citation type="journal article" date="2019" name="Int. J. Syst. Evol. Microbiol.">
        <title>The Global Catalogue of Microorganisms (GCM) 10K type strain sequencing project: providing services to taxonomists for standard genome sequencing and annotation.</title>
        <authorList>
            <consortium name="The Broad Institute Genomics Platform"/>
            <consortium name="The Broad Institute Genome Sequencing Center for Infectious Disease"/>
            <person name="Wu L."/>
            <person name="Ma J."/>
        </authorList>
    </citation>
    <scope>NUCLEOTIDE SEQUENCE [LARGE SCALE GENOMIC DNA]</scope>
    <source>
        <strain evidence="2">NBRC 15640</strain>
    </source>
</reference>
<organism evidence="1 2">
    <name type="scientific">Vibrio penaeicida</name>
    <dbReference type="NCBI Taxonomy" id="104609"/>
    <lineage>
        <taxon>Bacteria</taxon>
        <taxon>Pseudomonadati</taxon>
        <taxon>Pseudomonadota</taxon>
        <taxon>Gammaproteobacteria</taxon>
        <taxon>Vibrionales</taxon>
        <taxon>Vibrionaceae</taxon>
        <taxon>Vibrio</taxon>
    </lineage>
</organism>
<protein>
    <submittedName>
        <fullName evidence="1">Uncharacterized protein</fullName>
    </submittedName>
</protein>
<dbReference type="AlphaFoldDB" id="A0AAV5NNJ6"/>